<evidence type="ECO:0000313" key="1">
    <source>
        <dbReference type="EMBL" id="KAL3502003.1"/>
    </source>
</evidence>
<sequence>MEATRVGRKLLEGGVAGVGADEFVVPCKTDDDCLYAYKIFFGLDKGHCLFEGSAVGHSNNSTLMNMHASSIVTFNGLNFAEWKEQVEYQLGVQDLDQAILEEKPPAASEDDIVEKSTTYKEFLDYSENCFKTVDKSLAGTLTNKLISMIDRSHSMQDQVLEMTNIV</sequence>
<evidence type="ECO:0000313" key="2">
    <source>
        <dbReference type="Proteomes" id="UP001630127"/>
    </source>
</evidence>
<proteinExistence type="predicted"/>
<organism evidence="1 2">
    <name type="scientific">Cinchona calisaya</name>
    <dbReference type="NCBI Taxonomy" id="153742"/>
    <lineage>
        <taxon>Eukaryota</taxon>
        <taxon>Viridiplantae</taxon>
        <taxon>Streptophyta</taxon>
        <taxon>Embryophyta</taxon>
        <taxon>Tracheophyta</taxon>
        <taxon>Spermatophyta</taxon>
        <taxon>Magnoliopsida</taxon>
        <taxon>eudicotyledons</taxon>
        <taxon>Gunneridae</taxon>
        <taxon>Pentapetalae</taxon>
        <taxon>asterids</taxon>
        <taxon>lamiids</taxon>
        <taxon>Gentianales</taxon>
        <taxon>Rubiaceae</taxon>
        <taxon>Cinchonoideae</taxon>
        <taxon>Cinchoneae</taxon>
        <taxon>Cinchona</taxon>
    </lineage>
</organism>
<gene>
    <name evidence="1" type="ORF">ACH5RR_036452</name>
</gene>
<dbReference type="AlphaFoldDB" id="A0ABD2Y3C7"/>
<dbReference type="EMBL" id="JBJUIK010000015">
    <property type="protein sequence ID" value="KAL3502003.1"/>
    <property type="molecule type" value="Genomic_DNA"/>
</dbReference>
<keyword evidence="2" id="KW-1185">Reference proteome</keyword>
<accession>A0ABD2Y3C7</accession>
<reference evidence="1 2" key="1">
    <citation type="submission" date="2024-11" db="EMBL/GenBank/DDBJ databases">
        <title>A near-complete genome assembly of Cinchona calisaya.</title>
        <authorList>
            <person name="Lian D.C."/>
            <person name="Zhao X.W."/>
            <person name="Wei L."/>
        </authorList>
    </citation>
    <scope>NUCLEOTIDE SEQUENCE [LARGE SCALE GENOMIC DNA]</scope>
    <source>
        <tissue evidence="1">Nenye</tissue>
    </source>
</reference>
<comment type="caution">
    <text evidence="1">The sequence shown here is derived from an EMBL/GenBank/DDBJ whole genome shotgun (WGS) entry which is preliminary data.</text>
</comment>
<dbReference type="Proteomes" id="UP001630127">
    <property type="component" value="Unassembled WGS sequence"/>
</dbReference>
<protein>
    <submittedName>
        <fullName evidence="1">Uncharacterized protein</fullName>
    </submittedName>
</protein>
<name>A0ABD2Y3C7_9GENT</name>